<evidence type="ECO:0000313" key="4">
    <source>
        <dbReference type="Proteomes" id="UP001565243"/>
    </source>
</evidence>
<organism evidence="3 4">
    <name type="scientific">Erwinia aeris</name>
    <dbReference type="NCBI Taxonomy" id="3239803"/>
    <lineage>
        <taxon>Bacteria</taxon>
        <taxon>Pseudomonadati</taxon>
        <taxon>Pseudomonadota</taxon>
        <taxon>Gammaproteobacteria</taxon>
        <taxon>Enterobacterales</taxon>
        <taxon>Erwiniaceae</taxon>
        <taxon>Erwinia</taxon>
    </lineage>
</organism>
<proteinExistence type="inferred from homology"/>
<dbReference type="CDD" id="cd06223">
    <property type="entry name" value="PRTases_typeI"/>
    <property type="match status" value="1"/>
</dbReference>
<name>A0ABV4EAP7_9GAMM</name>
<keyword evidence="4" id="KW-1185">Reference proteome</keyword>
<evidence type="ECO:0000313" key="3">
    <source>
        <dbReference type="EMBL" id="MEY8772001.1"/>
    </source>
</evidence>
<dbReference type="Pfam" id="PF00156">
    <property type="entry name" value="Pribosyltran"/>
    <property type="match status" value="1"/>
</dbReference>
<dbReference type="InterPro" id="IPR051910">
    <property type="entry name" value="ComF/GntX_DNA_util-trans"/>
</dbReference>
<dbReference type="Gene3D" id="3.40.50.2020">
    <property type="match status" value="1"/>
</dbReference>
<dbReference type="InterPro" id="IPR000836">
    <property type="entry name" value="PRTase_dom"/>
</dbReference>
<dbReference type="NCBIfam" id="NF008616">
    <property type="entry name" value="PRK11595.1"/>
    <property type="match status" value="1"/>
</dbReference>
<feature type="domain" description="Phosphoribosyltransferase" evidence="2">
    <location>
        <begin position="173"/>
        <end position="224"/>
    </location>
</feature>
<evidence type="ECO:0000259" key="2">
    <source>
        <dbReference type="Pfam" id="PF00156"/>
    </source>
</evidence>
<evidence type="ECO:0000256" key="1">
    <source>
        <dbReference type="ARBA" id="ARBA00008007"/>
    </source>
</evidence>
<dbReference type="PANTHER" id="PTHR47505">
    <property type="entry name" value="DNA UTILIZATION PROTEIN YHGH"/>
    <property type="match status" value="1"/>
</dbReference>
<dbReference type="EMBL" id="JBGFFX010000010">
    <property type="protein sequence ID" value="MEY8772001.1"/>
    <property type="molecule type" value="Genomic_DNA"/>
</dbReference>
<reference evidence="3 4" key="1">
    <citation type="submission" date="2024-07" db="EMBL/GenBank/DDBJ databases">
        <authorList>
            <person name="Hebao G."/>
        </authorList>
    </citation>
    <scope>NUCLEOTIDE SEQUENCE [LARGE SCALE GENOMIC DNA]</scope>
    <source>
        <strain evidence="3 4">ACCC 02193</strain>
    </source>
</reference>
<dbReference type="Proteomes" id="UP001565243">
    <property type="component" value="Unassembled WGS sequence"/>
</dbReference>
<dbReference type="RefSeq" id="WP_369896171.1">
    <property type="nucleotide sequence ID" value="NZ_JBGFFX010000010.1"/>
</dbReference>
<dbReference type="SUPFAM" id="SSF53271">
    <property type="entry name" value="PRTase-like"/>
    <property type="match status" value="1"/>
</dbReference>
<protein>
    <submittedName>
        <fullName evidence="3">DNA utilization protein GntX</fullName>
    </submittedName>
</protein>
<comment type="similarity">
    <text evidence="1">Belongs to the ComF/GntX family.</text>
</comment>
<gene>
    <name evidence="3" type="primary">gntX</name>
    <name evidence="3" type="ORF">AB6T85_16485</name>
</gene>
<accession>A0ABV4EAP7</accession>
<dbReference type="PANTHER" id="PTHR47505:SF1">
    <property type="entry name" value="DNA UTILIZATION PROTEIN YHGH"/>
    <property type="match status" value="1"/>
</dbReference>
<comment type="caution">
    <text evidence="3">The sequence shown here is derived from an EMBL/GenBank/DDBJ whole genome shotgun (WGS) entry which is preliminary data.</text>
</comment>
<sequence length="226" mass="25909">MLTMPAACWLCRMPLTLAHHGICSYCQRALKPPCCCPRCGLSTFYPNEECGRCQRHPPSWQRLVFVADWQPPLKELVKKLKFSQQTALSVMLARLILLTWLTARREGRLQRPDLLLYVPLHRSRAWRRGYNQLDDMARYLAHWLAIPCAPGGLSRKKRTRVQHFLSARARRRNLRGAFKVEIEVKGRHIALLDDVVTTGSTVEEIARLLLRAGAASVQVLCLCRTL</sequence>
<dbReference type="InterPro" id="IPR029057">
    <property type="entry name" value="PRTase-like"/>
</dbReference>